<feature type="region of interest" description="Disordered" evidence="6">
    <location>
        <begin position="159"/>
        <end position="226"/>
    </location>
</feature>
<dbReference type="SUPFAM" id="SSF52540">
    <property type="entry name" value="P-loop containing nucleoside triphosphate hydrolases"/>
    <property type="match status" value="1"/>
</dbReference>
<dbReference type="PANTHER" id="PTHR45626">
    <property type="entry name" value="TRANSCRIPTION TERMINATION FACTOR 2-RELATED"/>
    <property type="match status" value="1"/>
</dbReference>
<name>A0A6A6FY70_9PEZI</name>
<dbReference type="InterPro" id="IPR050628">
    <property type="entry name" value="SNF2_RAD54_helicase_TF"/>
</dbReference>
<keyword evidence="1" id="KW-0489">Methyltransferase</keyword>
<accession>A0A6A6FY70</accession>
<feature type="region of interest" description="Disordered" evidence="6">
    <location>
        <begin position="1809"/>
        <end position="1833"/>
    </location>
</feature>
<evidence type="ECO:0000256" key="5">
    <source>
        <dbReference type="ARBA" id="ARBA00022840"/>
    </source>
</evidence>
<dbReference type="GO" id="GO:0008094">
    <property type="term" value="F:ATP-dependent activity, acting on DNA"/>
    <property type="evidence" value="ECO:0007669"/>
    <property type="project" value="TreeGrafter"/>
</dbReference>
<feature type="non-terminal residue" evidence="8">
    <location>
        <position position="1833"/>
    </location>
</feature>
<dbReference type="InterPro" id="IPR014001">
    <property type="entry name" value="Helicase_ATP-bd"/>
</dbReference>
<organism evidence="8 9">
    <name type="scientific">Elsinoe ampelina</name>
    <dbReference type="NCBI Taxonomy" id="302913"/>
    <lineage>
        <taxon>Eukaryota</taxon>
        <taxon>Fungi</taxon>
        <taxon>Dikarya</taxon>
        <taxon>Ascomycota</taxon>
        <taxon>Pezizomycotina</taxon>
        <taxon>Dothideomycetes</taxon>
        <taxon>Dothideomycetidae</taxon>
        <taxon>Myriangiales</taxon>
        <taxon>Elsinoaceae</taxon>
        <taxon>Elsinoe</taxon>
    </lineage>
</organism>
<feature type="region of interest" description="Disordered" evidence="6">
    <location>
        <begin position="72"/>
        <end position="128"/>
    </location>
</feature>
<feature type="compositionally biased region" description="Polar residues" evidence="6">
    <location>
        <begin position="1822"/>
        <end position="1833"/>
    </location>
</feature>
<dbReference type="GO" id="GO:0008168">
    <property type="term" value="F:methyltransferase activity"/>
    <property type="evidence" value="ECO:0007669"/>
    <property type="project" value="UniProtKB-KW"/>
</dbReference>
<evidence type="ECO:0000256" key="2">
    <source>
        <dbReference type="ARBA" id="ARBA00022679"/>
    </source>
</evidence>
<keyword evidence="3" id="KW-0547">Nucleotide-binding</keyword>
<dbReference type="InterPro" id="IPR000330">
    <property type="entry name" value="SNF2_N"/>
</dbReference>
<evidence type="ECO:0000256" key="3">
    <source>
        <dbReference type="ARBA" id="ARBA00022741"/>
    </source>
</evidence>
<dbReference type="Pfam" id="PF00145">
    <property type="entry name" value="DNA_methylase"/>
    <property type="match status" value="1"/>
</dbReference>
<sequence length="1833" mass="203346">MVKRKAESPQSRVGRSAKKAQYGDLRILFKGSAATSHPVRGIGLDTPSATSLASPPLVPVIEIVRPDQKTIQAFRPGPSIDPISSDRHPFTDTSSDEAPVETYMQDTTKSVISNDSEPANSETIPRRRTSRKILIKDFFDDDDDDDGASATSDDLNAYAAKADESDFSPEDDQVDSGHEDDDDLLNLAESSDEDASPTDDESFSDLGMPKHRSKGRKSQPSKLSTVLAKATTVTTTVPGKTTKDTKIRMVNLAKGLNEKNLDLNLPPINSVQKAFQGMVRVSLSKGFDKAVRGLEGRALRVATMCSGTESPLLAIQLIQEALREQLGTTFNAVHLFSAEIVPYKQAYIERNFQVPLIFRDITELTGAKDQTATATTAYGAQALVPGDIDIIIAGTACVDYSMLNSKKKGIDENGESGDTFKAVLAYAKVWRPRILILENVFTAPWDDMLARYEAIGYAASGVLADTKNFYLPQTRQRGYMFCIDTAACKSDKQSSNIVKQWTQNMLALRRQASSPAAAFLLSNDDPAVLRASALAARRSILDTYTREVDWLKCLLRHIQYRLEQKIGNARPYTSWQESGSFQLFDNADVTWFRSMPERVLDMIDCSLLRKALPNGGCIDINFKSRIINVSQNVDRNPDSTPTGIAPCITPSGIFYLTIRGGPLSAEETLTLQGLPLDKITFTTETSRQIQDMAGNAMSSTVVGAAILAALMATPTDILGTEQQSLEVDATTSEPALEVVATPMHNSRTLDQEMIDVEALCQDAEDSSQKCSCEGPFDLTRKAIQTCHDCGHTTCLACGGKPLHNYKSVQVQREDRLDPMEFHRRWKHKFPTHLRIEGSHQVQQYFLGQQAGLEAAYLATIRQCLDARFQFEALKRGRAWSVIWSSDTARLQLRLGVKSSQWRLYAHVEESLAANDKLRVFLKRPIATADVRSDSIFCVQWRWRFPAKSSKKLTIKAHGPQVSASWLARLQLPGYEDQTVPTELSVESRDQATAGLDGTYSYLPRCGTASESLYKRTGDTEIPCYLMLDPDPIGDPKDDSMVFTSDITAKSYGEDRDVHACLQPSWRPWVKGSQSQTPSVHDTDGWLDLPASTLHFTASRSELTATFIDASTVPTHAFAECRHAVELVNFNAAAELCNIDAPTFRDAAWMFSNSQDGFPAIRDQPFGLVGGMSACTTCLPPAAPLRWKWTRDMKALRPYEHPASATEFEAKLKNRPAVAQLQSTTTDGVLHLSVRLNLVTLAHRALGKLDRLCSSIGDLETGLCWSVDPGYTETTDIELPNFSLLNNDRDLTQMPPVKLNITLWPKQQRSLAWMIRQESGSGTEYTIEEVEEYRLPSVDWRVEVKAQRKHKVKGGIQASHPGFGKTICTLALIGSDYHERTADDIMADMQAPTGVASGPIYHAGTLVVAPKTLVEQWASEVNKVLGRSFAQTTIAINTITDLAKHSIENFQRARIIIVNQDLLTSDSYVKRLAAFAGVPEPNSTRSRQYASWLNFVNDQIHQHARIMRGQGRKGLEKQIRAVYKQHKDDPDFASFVPSKRLKGQAYAGRDMASSAMKNARIPDLDNKALAATGHALFEMFHFNRIVIDEFTYMTSKDYAAVENLKADKKWALSATAKLQDPYDIAKMADLIGVRLRVSENAPGALSAKNLKAILEEKTDFEQFQTFRTSASMAVTKRTFELAQDFLDAFVRQNILEFDDFPYQDHLVPVSLAYAHRLVYTEVSQHLNSADMRIKKTKKSEDRDREYQIADILEDVKSAEEALVRLAATFDSSKYDVCDGRITIAAVSSKRSKQATEAQSRLEQATLQLVPMTKSKSDPGYESWKSNILTKGSLG</sequence>
<dbReference type="SMART" id="SM00487">
    <property type="entry name" value="DEXDc"/>
    <property type="match status" value="1"/>
</dbReference>
<evidence type="ECO:0000256" key="4">
    <source>
        <dbReference type="ARBA" id="ARBA00022801"/>
    </source>
</evidence>
<keyword evidence="9" id="KW-1185">Reference proteome</keyword>
<dbReference type="Gene3D" id="3.40.50.300">
    <property type="entry name" value="P-loop containing nucleotide triphosphate hydrolases"/>
    <property type="match status" value="1"/>
</dbReference>
<feature type="compositionally biased region" description="Polar residues" evidence="6">
    <location>
        <begin position="104"/>
        <end position="123"/>
    </location>
</feature>
<dbReference type="InterPro" id="IPR029063">
    <property type="entry name" value="SAM-dependent_MTases_sf"/>
</dbReference>
<evidence type="ECO:0000256" key="6">
    <source>
        <dbReference type="SAM" id="MobiDB-lite"/>
    </source>
</evidence>
<feature type="compositionally biased region" description="Basic residues" evidence="6">
    <location>
        <begin position="209"/>
        <end position="219"/>
    </location>
</feature>
<evidence type="ECO:0000313" key="9">
    <source>
        <dbReference type="Proteomes" id="UP000799538"/>
    </source>
</evidence>
<dbReference type="GO" id="GO:0032259">
    <property type="term" value="P:methylation"/>
    <property type="evidence" value="ECO:0007669"/>
    <property type="project" value="UniProtKB-KW"/>
</dbReference>
<evidence type="ECO:0000259" key="7">
    <source>
        <dbReference type="SMART" id="SM00487"/>
    </source>
</evidence>
<dbReference type="InterPro" id="IPR001525">
    <property type="entry name" value="C5_MeTfrase"/>
</dbReference>
<dbReference type="PANTHER" id="PTHR45626:SF26">
    <property type="entry name" value="FAMILY HELICASE, PUTATIVE (AFU_ORTHOLOGUE AFUA_2G09120)-RELATED"/>
    <property type="match status" value="1"/>
</dbReference>
<feature type="domain" description="Helicase ATP-binding" evidence="7">
    <location>
        <begin position="1298"/>
        <end position="1652"/>
    </location>
</feature>
<keyword evidence="5" id="KW-0067">ATP-binding</keyword>
<evidence type="ECO:0000313" key="8">
    <source>
        <dbReference type="EMBL" id="KAF2218436.1"/>
    </source>
</evidence>
<dbReference type="OrthoDB" id="423221at2759"/>
<dbReference type="GO" id="GO:0005524">
    <property type="term" value="F:ATP binding"/>
    <property type="evidence" value="ECO:0007669"/>
    <property type="project" value="UniProtKB-KW"/>
</dbReference>
<dbReference type="EMBL" id="ML992545">
    <property type="protein sequence ID" value="KAF2218436.1"/>
    <property type="molecule type" value="Genomic_DNA"/>
</dbReference>
<dbReference type="GO" id="GO:0006281">
    <property type="term" value="P:DNA repair"/>
    <property type="evidence" value="ECO:0007669"/>
    <property type="project" value="TreeGrafter"/>
</dbReference>
<protein>
    <recommendedName>
        <fullName evidence="7">Helicase ATP-binding domain-containing protein</fullName>
    </recommendedName>
</protein>
<dbReference type="SUPFAM" id="SSF53335">
    <property type="entry name" value="S-adenosyl-L-methionine-dependent methyltransferases"/>
    <property type="match status" value="1"/>
</dbReference>
<dbReference type="Proteomes" id="UP000799538">
    <property type="component" value="Unassembled WGS sequence"/>
</dbReference>
<keyword evidence="4" id="KW-0378">Hydrolase</keyword>
<proteinExistence type="predicted"/>
<dbReference type="InterPro" id="IPR027417">
    <property type="entry name" value="P-loop_NTPase"/>
</dbReference>
<evidence type="ECO:0000256" key="1">
    <source>
        <dbReference type="ARBA" id="ARBA00022603"/>
    </source>
</evidence>
<dbReference type="GO" id="GO:0005634">
    <property type="term" value="C:nucleus"/>
    <property type="evidence" value="ECO:0007669"/>
    <property type="project" value="TreeGrafter"/>
</dbReference>
<dbReference type="Pfam" id="PF00176">
    <property type="entry name" value="SNF2-rel_dom"/>
    <property type="match status" value="1"/>
</dbReference>
<dbReference type="GO" id="GO:0016787">
    <property type="term" value="F:hydrolase activity"/>
    <property type="evidence" value="ECO:0007669"/>
    <property type="project" value="UniProtKB-KW"/>
</dbReference>
<dbReference type="Gene3D" id="3.40.50.150">
    <property type="entry name" value="Vaccinia Virus protein VP39"/>
    <property type="match status" value="1"/>
</dbReference>
<gene>
    <name evidence="8" type="ORF">BDZ85DRAFT_270329</name>
</gene>
<keyword evidence="2" id="KW-0808">Transferase</keyword>
<feature type="compositionally biased region" description="Acidic residues" evidence="6">
    <location>
        <begin position="165"/>
        <end position="203"/>
    </location>
</feature>
<reference evidence="9" key="1">
    <citation type="journal article" date="2020" name="Stud. Mycol.">
        <title>101 Dothideomycetes genomes: A test case for predicting lifestyles and emergence of pathogens.</title>
        <authorList>
            <person name="Haridas S."/>
            <person name="Albert R."/>
            <person name="Binder M."/>
            <person name="Bloem J."/>
            <person name="LaButti K."/>
            <person name="Salamov A."/>
            <person name="Andreopoulos B."/>
            <person name="Baker S."/>
            <person name="Barry K."/>
            <person name="Bills G."/>
            <person name="Bluhm B."/>
            <person name="Cannon C."/>
            <person name="Castanera R."/>
            <person name="Culley D."/>
            <person name="Daum C."/>
            <person name="Ezra D."/>
            <person name="Gonzalez J."/>
            <person name="Henrissat B."/>
            <person name="Kuo A."/>
            <person name="Liang C."/>
            <person name="Lipzen A."/>
            <person name="Lutzoni F."/>
            <person name="Magnuson J."/>
            <person name="Mondo S."/>
            <person name="Nolan M."/>
            <person name="Ohm R."/>
            <person name="Pangilinan J."/>
            <person name="Park H.-J."/>
            <person name="Ramirez L."/>
            <person name="Alfaro M."/>
            <person name="Sun H."/>
            <person name="Tritt A."/>
            <person name="Yoshinaga Y."/>
            <person name="Zwiers L.-H."/>
            <person name="Turgeon B."/>
            <person name="Goodwin S."/>
            <person name="Spatafora J."/>
            <person name="Crous P."/>
            <person name="Grigoriev I."/>
        </authorList>
    </citation>
    <scope>NUCLEOTIDE SEQUENCE [LARGE SCALE GENOMIC DNA]</scope>
    <source>
        <strain evidence="9">CECT 20119</strain>
    </source>
</reference>